<dbReference type="AlphaFoldDB" id="A0A6P1DP41"/>
<keyword evidence="2" id="KW-1185">Reference proteome</keyword>
<gene>
    <name evidence="1" type="ORF">G3480_05420</name>
</gene>
<organism evidence="1 2">
    <name type="scientific">Thiorhodococcus mannitoliphagus</name>
    <dbReference type="NCBI Taxonomy" id="329406"/>
    <lineage>
        <taxon>Bacteria</taxon>
        <taxon>Pseudomonadati</taxon>
        <taxon>Pseudomonadota</taxon>
        <taxon>Gammaproteobacteria</taxon>
        <taxon>Chromatiales</taxon>
        <taxon>Chromatiaceae</taxon>
        <taxon>Thiorhodococcus</taxon>
    </lineage>
</organism>
<reference evidence="1 2" key="2">
    <citation type="submission" date="2020-02" db="EMBL/GenBank/DDBJ databases">
        <title>Genome sequences of Thiorhodococcus mannitoliphagus and Thiorhodococcus minor, purple sulfur photosynthetic bacteria in the gammaproteobacterial family, Chromatiaceae.</title>
        <authorList>
            <person name="Aviles F.A."/>
            <person name="Meyer T.E."/>
            <person name="Kyndt J.A."/>
        </authorList>
    </citation>
    <scope>NUCLEOTIDE SEQUENCE [LARGE SCALE GENOMIC DNA]</scope>
    <source>
        <strain evidence="1 2">DSM 18266</strain>
    </source>
</reference>
<comment type="caution">
    <text evidence="1">The sequence shown here is derived from an EMBL/GenBank/DDBJ whole genome shotgun (WGS) entry which is preliminary data.</text>
</comment>
<name>A0A6P1DP41_9GAMM</name>
<protein>
    <recommendedName>
        <fullName evidence="3">TubC N-terminal docking domain-containing protein</fullName>
    </recommendedName>
</protein>
<evidence type="ECO:0000313" key="1">
    <source>
        <dbReference type="EMBL" id="NEX19758.1"/>
    </source>
</evidence>
<dbReference type="Proteomes" id="UP000471640">
    <property type="component" value="Unassembled WGS sequence"/>
</dbReference>
<evidence type="ECO:0000313" key="2">
    <source>
        <dbReference type="Proteomes" id="UP000471640"/>
    </source>
</evidence>
<accession>A0A6P1DP41</accession>
<evidence type="ECO:0008006" key="3">
    <source>
        <dbReference type="Google" id="ProtNLM"/>
    </source>
</evidence>
<dbReference type="EMBL" id="JAAIJR010000015">
    <property type="protein sequence ID" value="NEX19758.1"/>
    <property type="molecule type" value="Genomic_DNA"/>
</dbReference>
<dbReference type="RefSeq" id="WP_164652660.1">
    <property type="nucleotide sequence ID" value="NZ_JAAIJR010000015.1"/>
</dbReference>
<sequence length="170" mass="19055">MTATALLADLAAHGIELRVTDRGTLRYQGDKAAVHGWLPQIRKYKTELIGLLRNCHPPDIPPLSAEQRAAITEAIGERAAIMEHDGGLTRQQAEVQAAHAMRVYRYRVTDHPNDWLTLIAPGSDLDDARKALIWRFGEQRLIEVREAIDQGFQTLDTNVETPPKKPLFSN</sequence>
<proteinExistence type="predicted"/>
<reference evidence="2" key="1">
    <citation type="journal article" date="2020" name="Microbiol. Resour. Announc.">
        <title>Draft Genome Sequences of Thiorhodococcus mannitoliphagus and Thiorhodococcus minor, Purple Sulfur Photosynthetic Bacteria in the Gammaproteobacterial Family Chromatiaceae.</title>
        <authorList>
            <person name="Aviles F.A."/>
            <person name="Meyer T.E."/>
            <person name="Kyndt J.A."/>
        </authorList>
    </citation>
    <scope>NUCLEOTIDE SEQUENCE [LARGE SCALE GENOMIC DNA]</scope>
    <source>
        <strain evidence="2">DSM 18266</strain>
    </source>
</reference>